<proteinExistence type="predicted"/>
<evidence type="ECO:0000256" key="2">
    <source>
        <dbReference type="SAM" id="SignalP"/>
    </source>
</evidence>
<keyword evidence="2" id="KW-0732">Signal</keyword>
<feature type="region of interest" description="Disordered" evidence="1">
    <location>
        <begin position="31"/>
        <end position="83"/>
    </location>
</feature>
<dbReference type="RefSeq" id="WP_024079267.1">
    <property type="nucleotide sequence ID" value="NZ_CP027527.1"/>
</dbReference>
<dbReference type="EMBL" id="CU459003">
    <property type="protein sequence ID" value="CAM76790.1"/>
    <property type="molecule type" value="Genomic_DNA"/>
</dbReference>
<gene>
    <name evidence="3" type="ORF">MGR_3143</name>
</gene>
<evidence type="ECO:0000256" key="1">
    <source>
        <dbReference type="SAM" id="MobiDB-lite"/>
    </source>
</evidence>
<feature type="chain" id="PRO_5002673228" evidence="2">
    <location>
        <begin position="24"/>
        <end position="83"/>
    </location>
</feature>
<accession>A4U1N3</accession>
<sequence>MLRLSVSLLSVIALAGCAVVDLAAHGVKRYEKTKEQEQTAGASGQQPAAVETSRNDEPMRDVGYGPSVEPASAGGTIQSQPLN</sequence>
<organism evidence="3">
    <name type="scientific">Magnetospirillum gryphiswaldense</name>
    <dbReference type="NCBI Taxonomy" id="55518"/>
    <lineage>
        <taxon>Bacteria</taxon>
        <taxon>Pseudomonadati</taxon>
        <taxon>Pseudomonadota</taxon>
        <taxon>Alphaproteobacteria</taxon>
        <taxon>Rhodospirillales</taxon>
        <taxon>Rhodospirillaceae</taxon>
        <taxon>Magnetospirillum</taxon>
    </lineage>
</organism>
<reference evidence="3" key="1">
    <citation type="journal article" date="2007" name="J. Bacteriol.">
        <title>Comparative genome analysis of four magnetotactic bacteria reveals a complex set of group-specific genes implicated in magnetosome biomineralization and function.</title>
        <authorList>
            <person name="Richter M."/>
            <person name="Kube M."/>
            <person name="Bazylinski D.A."/>
            <person name="Lombardot T."/>
            <person name="Gloeckner F.O."/>
            <person name="Reinhardt R."/>
            <person name="Schueler D."/>
        </authorList>
    </citation>
    <scope>NUCLEOTIDE SEQUENCE</scope>
    <source>
        <strain evidence="3">MSR-1</strain>
    </source>
</reference>
<protein>
    <submittedName>
        <fullName evidence="3">Secreted protein</fullName>
    </submittedName>
</protein>
<dbReference type="AlphaFoldDB" id="A4U1N3"/>
<feature type="signal peptide" evidence="2">
    <location>
        <begin position="1"/>
        <end position="23"/>
    </location>
</feature>
<name>A4U1N3_9PROT</name>
<dbReference type="PROSITE" id="PS51257">
    <property type="entry name" value="PROKAR_LIPOPROTEIN"/>
    <property type="match status" value="1"/>
</dbReference>
<evidence type="ECO:0000313" key="3">
    <source>
        <dbReference type="EMBL" id="CAM76790.1"/>
    </source>
</evidence>